<dbReference type="SMART" id="SM00906">
    <property type="entry name" value="Fungal_trans"/>
    <property type="match status" value="1"/>
</dbReference>
<organism evidence="6 7">
    <name type="scientific">Fusarium torulosum</name>
    <dbReference type="NCBI Taxonomy" id="33205"/>
    <lineage>
        <taxon>Eukaryota</taxon>
        <taxon>Fungi</taxon>
        <taxon>Dikarya</taxon>
        <taxon>Ascomycota</taxon>
        <taxon>Pezizomycotina</taxon>
        <taxon>Sordariomycetes</taxon>
        <taxon>Hypocreomycetidae</taxon>
        <taxon>Hypocreales</taxon>
        <taxon>Nectriaceae</taxon>
        <taxon>Fusarium</taxon>
    </lineage>
</organism>
<feature type="domain" description="Xylanolytic transcriptional activator regulatory" evidence="5">
    <location>
        <begin position="216"/>
        <end position="296"/>
    </location>
</feature>
<evidence type="ECO:0000256" key="1">
    <source>
        <dbReference type="ARBA" id="ARBA00004123"/>
    </source>
</evidence>
<evidence type="ECO:0000259" key="5">
    <source>
        <dbReference type="SMART" id="SM00906"/>
    </source>
</evidence>
<dbReference type="Pfam" id="PF04082">
    <property type="entry name" value="Fungal_trans"/>
    <property type="match status" value="1"/>
</dbReference>
<keyword evidence="3" id="KW-0238">DNA-binding</keyword>
<evidence type="ECO:0000256" key="2">
    <source>
        <dbReference type="ARBA" id="ARBA00022723"/>
    </source>
</evidence>
<dbReference type="PANTHER" id="PTHR46910">
    <property type="entry name" value="TRANSCRIPTION FACTOR PDR1"/>
    <property type="match status" value="1"/>
</dbReference>
<dbReference type="CDD" id="cd12148">
    <property type="entry name" value="fungal_TF_MHR"/>
    <property type="match status" value="1"/>
</dbReference>
<dbReference type="EMBL" id="ONZP01000274">
    <property type="protein sequence ID" value="SPJ79653.1"/>
    <property type="molecule type" value="Genomic_DNA"/>
</dbReference>
<evidence type="ECO:0000313" key="7">
    <source>
        <dbReference type="Proteomes" id="UP001187734"/>
    </source>
</evidence>
<dbReference type="InterPro" id="IPR007219">
    <property type="entry name" value="XnlR_reg_dom"/>
</dbReference>
<keyword evidence="4" id="KW-0539">Nucleus</keyword>
<sequence>MKRSTTLDFDYKFSLTPVSDAEKLKIHGYSCMLLDYQMRFAFVGNSAIQSFMAWIKDTVRDMSGPSDFTEDRNWSQLPEAPFRAPQPLTPYDLPHKDTAVTLVKLYFTNASFMDILNQAFIESIMNQFYNEPNRVLVPDKCLLYLTLSIGLALGNPQESDSHSHDLKDQLFVEAETLSRPYDVYERPGGHYDASWFLQVLLLMAYYMLATSRRNMAYEYCGRAVRRAYTLGIHRGHETEVDNFTTPQDQRVLTRNIWRSLFILDRFLAASLGRPVAISDNEYSDSSLASPCGSPTRDILDPAVEACRIIGQTLNSIYPRRRVAFEVPNQMINYLEHHPDFNNNGVFENGLANSSHMMAHINIQLLGFYANIIVCRPFFLLRFKDTVECKTLDGTEAQINKLSQRCVSQSLEAIRMVNSLRSISSYRFDPLAL</sequence>
<evidence type="ECO:0000256" key="3">
    <source>
        <dbReference type="ARBA" id="ARBA00023125"/>
    </source>
</evidence>
<dbReference type="InterPro" id="IPR050987">
    <property type="entry name" value="AtrR-like"/>
</dbReference>
<evidence type="ECO:0000256" key="4">
    <source>
        <dbReference type="ARBA" id="ARBA00023242"/>
    </source>
</evidence>
<dbReference type="GO" id="GO:0003677">
    <property type="term" value="F:DNA binding"/>
    <property type="evidence" value="ECO:0007669"/>
    <property type="project" value="UniProtKB-KW"/>
</dbReference>
<dbReference type="AlphaFoldDB" id="A0AAE8MCX7"/>
<proteinExistence type="predicted"/>
<gene>
    <name evidence="6" type="ORF">FTOL_08044</name>
</gene>
<keyword evidence="2" id="KW-0479">Metal-binding</keyword>
<accession>A0AAE8MCX7</accession>
<reference evidence="6" key="1">
    <citation type="submission" date="2018-03" db="EMBL/GenBank/DDBJ databases">
        <authorList>
            <person name="Guldener U."/>
        </authorList>
    </citation>
    <scope>NUCLEOTIDE SEQUENCE</scope>
</reference>
<dbReference type="GO" id="GO:0006351">
    <property type="term" value="P:DNA-templated transcription"/>
    <property type="evidence" value="ECO:0007669"/>
    <property type="project" value="InterPro"/>
</dbReference>
<dbReference type="GO" id="GO:0003700">
    <property type="term" value="F:DNA-binding transcription factor activity"/>
    <property type="evidence" value="ECO:0007669"/>
    <property type="project" value="InterPro"/>
</dbReference>
<comment type="caution">
    <text evidence="6">The sequence shown here is derived from an EMBL/GenBank/DDBJ whole genome shotgun (WGS) entry which is preliminary data.</text>
</comment>
<dbReference type="PANTHER" id="PTHR46910:SF3">
    <property type="entry name" value="HALOTOLERANCE PROTEIN 9-RELATED"/>
    <property type="match status" value="1"/>
</dbReference>
<comment type="subcellular location">
    <subcellularLocation>
        <location evidence="1">Nucleus</location>
    </subcellularLocation>
</comment>
<dbReference type="Proteomes" id="UP001187734">
    <property type="component" value="Unassembled WGS sequence"/>
</dbReference>
<dbReference type="GO" id="GO:0008270">
    <property type="term" value="F:zinc ion binding"/>
    <property type="evidence" value="ECO:0007669"/>
    <property type="project" value="InterPro"/>
</dbReference>
<protein>
    <recommendedName>
        <fullName evidence="5">Xylanolytic transcriptional activator regulatory domain-containing protein</fullName>
    </recommendedName>
</protein>
<evidence type="ECO:0000313" key="6">
    <source>
        <dbReference type="EMBL" id="SPJ79653.1"/>
    </source>
</evidence>
<name>A0AAE8MCX7_9HYPO</name>
<dbReference type="GO" id="GO:0005634">
    <property type="term" value="C:nucleus"/>
    <property type="evidence" value="ECO:0007669"/>
    <property type="project" value="UniProtKB-SubCell"/>
</dbReference>
<keyword evidence="7" id="KW-1185">Reference proteome</keyword>